<sequence>MHVPNSPNYCSAVVKTDGVFQDGQCCYDVTYETCGAAGRPFIEEGRARAAMPARGLSSWMESALPAPDLAGLSPDERALLAAAWTRDGLLEHASIASFGRFALELLAVGAPANLVTRAHEAALDEVRHARLAFALASAYAGEPLGPGAFPFVGGNLSVSADLADVAARAVREGCIGETLASLVAAEQAARATDPAVREALAAIAEDEARHAELAWRAVAWAIGSGDAAVARAVRAAFAQALAAGASFEVQAGGAGALEAHGRPDAAVLRASMARALDEVVRPAAEALLGSLPAPAREGRERAEHG</sequence>
<name>A0A4U1IS45_9BACT</name>
<organism evidence="1 2">
    <name type="scientific">Polyangium fumosum</name>
    <dbReference type="NCBI Taxonomy" id="889272"/>
    <lineage>
        <taxon>Bacteria</taxon>
        <taxon>Pseudomonadati</taxon>
        <taxon>Myxococcota</taxon>
        <taxon>Polyangia</taxon>
        <taxon>Polyangiales</taxon>
        <taxon>Polyangiaceae</taxon>
        <taxon>Polyangium</taxon>
    </lineage>
</organism>
<evidence type="ECO:0000313" key="2">
    <source>
        <dbReference type="Proteomes" id="UP000309215"/>
    </source>
</evidence>
<dbReference type="EMBL" id="SSMQ01000082">
    <property type="protein sequence ID" value="TKC97139.1"/>
    <property type="molecule type" value="Genomic_DNA"/>
</dbReference>
<dbReference type="OrthoDB" id="5502251at2"/>
<dbReference type="CDD" id="cd00657">
    <property type="entry name" value="Ferritin_like"/>
    <property type="match status" value="1"/>
</dbReference>
<proteinExistence type="predicted"/>
<protein>
    <submittedName>
        <fullName evidence="1">Ferritin-like domain-containing protein</fullName>
    </submittedName>
</protein>
<dbReference type="SUPFAM" id="SSF47240">
    <property type="entry name" value="Ferritin-like"/>
    <property type="match status" value="1"/>
</dbReference>
<dbReference type="GO" id="GO:0016491">
    <property type="term" value="F:oxidoreductase activity"/>
    <property type="evidence" value="ECO:0007669"/>
    <property type="project" value="InterPro"/>
</dbReference>
<dbReference type="InterPro" id="IPR012348">
    <property type="entry name" value="RNR-like"/>
</dbReference>
<accession>A0A4U1IS45</accession>
<dbReference type="InterPro" id="IPR009078">
    <property type="entry name" value="Ferritin-like_SF"/>
</dbReference>
<dbReference type="Proteomes" id="UP000309215">
    <property type="component" value="Unassembled WGS sequence"/>
</dbReference>
<comment type="caution">
    <text evidence="1">The sequence shown here is derived from an EMBL/GenBank/DDBJ whole genome shotgun (WGS) entry which is preliminary data.</text>
</comment>
<gene>
    <name evidence="1" type="ORF">E8A74_44315</name>
</gene>
<evidence type="ECO:0000313" key="1">
    <source>
        <dbReference type="EMBL" id="TKC97139.1"/>
    </source>
</evidence>
<keyword evidence="2" id="KW-1185">Reference proteome</keyword>
<reference evidence="1 2" key="1">
    <citation type="submission" date="2019-04" db="EMBL/GenBank/DDBJ databases">
        <authorList>
            <person name="Li Y."/>
            <person name="Wang J."/>
        </authorList>
    </citation>
    <scope>NUCLEOTIDE SEQUENCE [LARGE SCALE GENOMIC DNA]</scope>
    <source>
        <strain evidence="1 2">DSM 14668</strain>
    </source>
</reference>
<dbReference type="AlphaFoldDB" id="A0A4U1IS45"/>
<dbReference type="Gene3D" id="1.10.620.20">
    <property type="entry name" value="Ribonucleotide Reductase, subunit A"/>
    <property type="match status" value="1"/>
</dbReference>